<gene>
    <name evidence="2" type="ORF">CIK84_12890</name>
</gene>
<keyword evidence="1" id="KW-0472">Membrane</keyword>
<comment type="caution">
    <text evidence="2">The sequence shown here is derived from an EMBL/GenBank/DDBJ whole genome shotgun (WGS) entry which is preliminary data.</text>
</comment>
<sequence>MSLIALVCSGIALYSMGVIMDENNLDSWPAPALWVVAIVGVVGLLISLPGWFATKQTKKAS</sequence>
<evidence type="ECO:0000313" key="3">
    <source>
        <dbReference type="Proteomes" id="UP000235739"/>
    </source>
</evidence>
<dbReference type="Proteomes" id="UP000235739">
    <property type="component" value="Unassembled WGS sequence"/>
</dbReference>
<keyword evidence="1" id="KW-0812">Transmembrane</keyword>
<organism evidence="2 3">
    <name type="scientific">Glutamicibacter arilaitensis</name>
    <dbReference type="NCBI Taxonomy" id="256701"/>
    <lineage>
        <taxon>Bacteria</taxon>
        <taxon>Bacillati</taxon>
        <taxon>Actinomycetota</taxon>
        <taxon>Actinomycetes</taxon>
        <taxon>Micrococcales</taxon>
        <taxon>Micrococcaceae</taxon>
        <taxon>Glutamicibacter</taxon>
    </lineage>
</organism>
<feature type="transmembrane region" description="Helical" evidence="1">
    <location>
        <begin position="33"/>
        <end position="53"/>
    </location>
</feature>
<reference evidence="2 3" key="1">
    <citation type="journal article" date="2017" name="Elife">
        <title>Extensive horizontal gene transfer in cheese-associated bacteria.</title>
        <authorList>
            <person name="Bonham K.S."/>
            <person name="Wolfe B.E."/>
            <person name="Dutton R.J."/>
        </authorList>
    </citation>
    <scope>NUCLEOTIDE SEQUENCE [LARGE SCALE GENOMIC DNA]</scope>
    <source>
        <strain evidence="2 3">JB182</strain>
    </source>
</reference>
<evidence type="ECO:0000313" key="2">
    <source>
        <dbReference type="EMBL" id="PMQ19564.1"/>
    </source>
</evidence>
<accession>A0A2N7S0A1</accession>
<protein>
    <submittedName>
        <fullName evidence="2">Uncharacterized protein</fullName>
    </submittedName>
</protein>
<evidence type="ECO:0000256" key="1">
    <source>
        <dbReference type="SAM" id="Phobius"/>
    </source>
</evidence>
<dbReference type="EMBL" id="PNQX01000002">
    <property type="protein sequence ID" value="PMQ19564.1"/>
    <property type="molecule type" value="Genomic_DNA"/>
</dbReference>
<proteinExistence type="predicted"/>
<keyword evidence="1" id="KW-1133">Transmembrane helix</keyword>
<name>A0A2N7S0A1_9MICC</name>
<dbReference type="AlphaFoldDB" id="A0A2N7S0A1"/>